<sequence>MNNFAILDIDQIPIRYGFEIVITTNTPCHLFLHFTKIEPEKHKTAIYRRGIRLMDATRYCFVVWEANEQQEAGDTLIHTFTKEAWDICETRWFTFKGTVSGTPSPSVGPIFKKHRVLPPYWRLINEPWTIDAPIPDYELIIDEPWTIDAPIPDYTLVHEEKWSS</sequence>
<proteinExistence type="predicted"/>
<dbReference type="AlphaFoldDB" id="X1K4E3"/>
<protein>
    <submittedName>
        <fullName evidence="1">Uncharacterized protein</fullName>
    </submittedName>
</protein>
<reference evidence="1" key="1">
    <citation type="journal article" date="2014" name="Front. Microbiol.">
        <title>High frequency of phylogenetically diverse reductive dehalogenase-homologous genes in deep subseafloor sedimentary metagenomes.</title>
        <authorList>
            <person name="Kawai M."/>
            <person name="Futagami T."/>
            <person name="Toyoda A."/>
            <person name="Takaki Y."/>
            <person name="Nishi S."/>
            <person name="Hori S."/>
            <person name="Arai W."/>
            <person name="Tsubouchi T."/>
            <person name="Morono Y."/>
            <person name="Uchiyama I."/>
            <person name="Ito T."/>
            <person name="Fujiyama A."/>
            <person name="Inagaki F."/>
            <person name="Takami H."/>
        </authorList>
    </citation>
    <scope>NUCLEOTIDE SEQUENCE</scope>
    <source>
        <strain evidence="1">Expedition CK06-06</strain>
    </source>
</reference>
<name>X1K4E3_9ZZZZ</name>
<comment type="caution">
    <text evidence="1">The sequence shown here is derived from an EMBL/GenBank/DDBJ whole genome shotgun (WGS) entry which is preliminary data.</text>
</comment>
<evidence type="ECO:0000313" key="1">
    <source>
        <dbReference type="EMBL" id="GAH76928.1"/>
    </source>
</evidence>
<gene>
    <name evidence="1" type="ORF">S03H2_62314</name>
</gene>
<accession>X1K4E3</accession>
<organism evidence="1">
    <name type="scientific">marine sediment metagenome</name>
    <dbReference type="NCBI Taxonomy" id="412755"/>
    <lineage>
        <taxon>unclassified sequences</taxon>
        <taxon>metagenomes</taxon>
        <taxon>ecological metagenomes</taxon>
    </lineage>
</organism>
<dbReference type="EMBL" id="BARU01040295">
    <property type="protein sequence ID" value="GAH76928.1"/>
    <property type="molecule type" value="Genomic_DNA"/>
</dbReference>